<evidence type="ECO:0000259" key="7">
    <source>
        <dbReference type="Pfam" id="PF13505"/>
    </source>
</evidence>
<accession>A0AAU7S4V5</accession>
<dbReference type="AlphaFoldDB" id="A0AAU7S4V5"/>
<evidence type="ECO:0000256" key="6">
    <source>
        <dbReference type="SAM" id="SignalP"/>
    </source>
</evidence>
<evidence type="ECO:0000256" key="5">
    <source>
        <dbReference type="ARBA" id="ARBA00038306"/>
    </source>
</evidence>
<dbReference type="PANTHER" id="PTHR34001:SF3">
    <property type="entry name" value="BLL7405 PROTEIN"/>
    <property type="match status" value="1"/>
</dbReference>
<feature type="chain" id="PRO_5043448133" evidence="6">
    <location>
        <begin position="22"/>
        <end position="234"/>
    </location>
</feature>
<protein>
    <submittedName>
        <fullName evidence="8">Outer membrane protein</fullName>
    </submittedName>
</protein>
<geneLocation type="plasmid" evidence="8">
    <name>unnamed2</name>
</geneLocation>
<dbReference type="Pfam" id="PF13505">
    <property type="entry name" value="OMP_b-brl"/>
    <property type="match status" value="1"/>
</dbReference>
<reference evidence="8" key="1">
    <citation type="submission" date="2024-06" db="EMBL/GenBank/DDBJ databases">
        <authorList>
            <person name="Li T."/>
            <person name="Gao R."/>
        </authorList>
    </citation>
    <scope>NUCLEOTIDE SEQUENCE</scope>
    <source>
        <strain evidence="8">ZPR3</strain>
        <plasmid evidence="8">unnamed2</plasmid>
    </source>
</reference>
<keyword evidence="4" id="KW-0998">Cell outer membrane</keyword>
<evidence type="ECO:0000256" key="2">
    <source>
        <dbReference type="ARBA" id="ARBA00022729"/>
    </source>
</evidence>
<feature type="signal peptide" evidence="6">
    <location>
        <begin position="1"/>
        <end position="21"/>
    </location>
</feature>
<dbReference type="InterPro" id="IPR027385">
    <property type="entry name" value="Beta-barrel_OMP"/>
</dbReference>
<dbReference type="PANTHER" id="PTHR34001">
    <property type="entry name" value="BLL7405 PROTEIN"/>
    <property type="match status" value="1"/>
</dbReference>
<evidence type="ECO:0000256" key="1">
    <source>
        <dbReference type="ARBA" id="ARBA00004442"/>
    </source>
</evidence>
<evidence type="ECO:0000256" key="3">
    <source>
        <dbReference type="ARBA" id="ARBA00023136"/>
    </source>
</evidence>
<dbReference type="GO" id="GO:0009279">
    <property type="term" value="C:cell outer membrane"/>
    <property type="evidence" value="ECO:0007669"/>
    <property type="project" value="UniProtKB-SubCell"/>
</dbReference>
<sequence>MTKNTILAAALLLFSPVAGLAADLSSQPAEPPAPTASPFTWTGFYVGGYAGGAFATNKLKSFGGSTSVSLSPDGFTGGGLVGFNYQIGSVVFGGEGEFGYDGWEAGKNYLNARGGTRHAESEGSYIGRVRGRVGYALDNLLLYTAGGVSFADDKVTQTNNFVGVSNSITKDFVGWNVGAGAEYAFTPNWIGRLEYIYDGFGKKTYDFQSLPGTFANRRVGLDQNTIRVALSYKF</sequence>
<name>A0AAU7S4V5_9HYPH</name>
<dbReference type="InterPro" id="IPR011250">
    <property type="entry name" value="OMP/PagP_B-barrel"/>
</dbReference>
<feature type="domain" description="Outer membrane protein beta-barrel" evidence="7">
    <location>
        <begin position="40"/>
        <end position="234"/>
    </location>
</feature>
<gene>
    <name evidence="8" type="ORF">ABM479_29815</name>
</gene>
<dbReference type="InterPro" id="IPR051692">
    <property type="entry name" value="OMP-like"/>
</dbReference>
<dbReference type="Gene3D" id="2.40.160.20">
    <property type="match status" value="1"/>
</dbReference>
<keyword evidence="2 6" id="KW-0732">Signal</keyword>
<evidence type="ECO:0000313" key="8">
    <source>
        <dbReference type="EMBL" id="XBT97462.1"/>
    </source>
</evidence>
<dbReference type="EMBL" id="CP157962">
    <property type="protein sequence ID" value="XBT97462.1"/>
    <property type="molecule type" value="Genomic_DNA"/>
</dbReference>
<proteinExistence type="inferred from homology"/>
<comment type="similarity">
    <text evidence="5">Belongs to the Omp25/RopB family.</text>
</comment>
<dbReference type="RefSeq" id="WP_349962571.1">
    <property type="nucleotide sequence ID" value="NZ_CP157962.1"/>
</dbReference>
<organism evidence="8">
    <name type="scientific">Rhizobium sp. ZPR3</name>
    <dbReference type="NCBI Taxonomy" id="3158967"/>
    <lineage>
        <taxon>Bacteria</taxon>
        <taxon>Pseudomonadati</taxon>
        <taxon>Pseudomonadota</taxon>
        <taxon>Alphaproteobacteria</taxon>
        <taxon>Hyphomicrobiales</taxon>
        <taxon>Rhizobiaceae</taxon>
        <taxon>Rhizobium/Agrobacterium group</taxon>
        <taxon>Rhizobium</taxon>
    </lineage>
</organism>
<dbReference type="SUPFAM" id="SSF56925">
    <property type="entry name" value="OMPA-like"/>
    <property type="match status" value="1"/>
</dbReference>
<evidence type="ECO:0000256" key="4">
    <source>
        <dbReference type="ARBA" id="ARBA00023237"/>
    </source>
</evidence>
<keyword evidence="3" id="KW-0472">Membrane</keyword>
<comment type="subcellular location">
    <subcellularLocation>
        <location evidence="1">Cell outer membrane</location>
    </subcellularLocation>
</comment>
<keyword evidence="8" id="KW-0614">Plasmid</keyword>